<dbReference type="RefSeq" id="WP_236099219.1">
    <property type="nucleotide sequence ID" value="NZ_JAKGUD010000005.1"/>
</dbReference>
<name>A0ABS9EP82_9BACT</name>
<accession>A0ABS9EP82</accession>
<gene>
    <name evidence="1" type="ORF">L2W38_06675</name>
</gene>
<organism evidence="1 2">
    <name type="scientific">Dethiosulfovibrio marinus</name>
    <dbReference type="NCBI Taxonomy" id="133532"/>
    <lineage>
        <taxon>Bacteria</taxon>
        <taxon>Thermotogati</taxon>
        <taxon>Synergistota</taxon>
        <taxon>Synergistia</taxon>
        <taxon>Synergistales</taxon>
        <taxon>Dethiosulfovibrionaceae</taxon>
        <taxon>Dethiosulfovibrio</taxon>
    </lineage>
</organism>
<evidence type="ECO:0000313" key="2">
    <source>
        <dbReference type="Proteomes" id="UP001200430"/>
    </source>
</evidence>
<evidence type="ECO:0000313" key="1">
    <source>
        <dbReference type="EMBL" id="MCF4142494.1"/>
    </source>
</evidence>
<comment type="caution">
    <text evidence="1">The sequence shown here is derived from an EMBL/GenBank/DDBJ whole genome shotgun (WGS) entry which is preliminary data.</text>
</comment>
<reference evidence="1 2" key="1">
    <citation type="submission" date="2022-01" db="EMBL/GenBank/DDBJ databases">
        <title>Dethiosulfovibrio faecalis sp. nov., a novel proteolytic, non-sulfur-reducing bacterium isolated from a marine aquaculture solid waste bioreactor.</title>
        <authorList>
            <person name="Grabowski S."/>
            <person name="Apolinario E."/>
            <person name="Schneider N."/>
            <person name="Marshall C.W."/>
            <person name="Sowers K.R."/>
        </authorList>
    </citation>
    <scope>NUCLEOTIDE SEQUENCE [LARGE SCALE GENOMIC DNA]</scope>
    <source>
        <strain evidence="1 2">DSM 12537</strain>
    </source>
</reference>
<dbReference type="EMBL" id="JAKGUD010000005">
    <property type="protein sequence ID" value="MCF4142494.1"/>
    <property type="molecule type" value="Genomic_DNA"/>
</dbReference>
<proteinExistence type="predicted"/>
<dbReference type="Proteomes" id="UP001200430">
    <property type="component" value="Unassembled WGS sequence"/>
</dbReference>
<protein>
    <submittedName>
        <fullName evidence="1">Uncharacterized protein</fullName>
    </submittedName>
</protein>
<sequence>MELIHEVDYFRQSGGETPEILAKRKKTLEEAKRKHPDRWRNRPRRNCSIEETVYLNPEKEPQEKRRD</sequence>
<keyword evidence="2" id="KW-1185">Reference proteome</keyword>